<keyword evidence="7" id="KW-1185">Reference proteome</keyword>
<evidence type="ECO:0000313" key="7">
    <source>
        <dbReference type="Proteomes" id="UP000594263"/>
    </source>
</evidence>
<keyword evidence="3 4" id="KW-0808">Transferase</keyword>
<organism evidence="6 7">
    <name type="scientific">Kalanchoe fedtschenkoi</name>
    <name type="common">Lavender scallops</name>
    <name type="synonym">South American air plant</name>
    <dbReference type="NCBI Taxonomy" id="63787"/>
    <lineage>
        <taxon>Eukaryota</taxon>
        <taxon>Viridiplantae</taxon>
        <taxon>Streptophyta</taxon>
        <taxon>Embryophyta</taxon>
        <taxon>Tracheophyta</taxon>
        <taxon>Spermatophyta</taxon>
        <taxon>Magnoliopsida</taxon>
        <taxon>eudicotyledons</taxon>
        <taxon>Gunneridae</taxon>
        <taxon>Pentapetalae</taxon>
        <taxon>Saxifragales</taxon>
        <taxon>Crassulaceae</taxon>
        <taxon>Kalanchoe</taxon>
    </lineage>
</organism>
<dbReference type="EnsemblPlants" id="Kaladp0260s0007.1.v1.1">
    <property type="protein sequence ID" value="Kaladp0260s0007.1.v1.1"/>
    <property type="gene ID" value="Kaladp0260s0007.v1.1"/>
</dbReference>
<name>A0A7N0V8D9_KALFE</name>
<sequence>MDPSRKHIAVLPFPFASHSLSIFTLARMIAASAPDICISYISTARSIASVSKATDFDSISSIKPYTIRDGLPEGYKPRHPTEAIPLFLNVARDSFREGIERAESERGVKISCVLSDAFVYFAADIAQDWKVPWVAYWSSGPTSVAVHYYTDLILEKLVTSAGTDQDHGSLDLIPGLSCFREQDLPVEVVTYGKSDDAMAGLLYDMGKQLKRAAAVVVNSFEEMEKDITGHLKTIFSVYLSVGPFQLLTPSSTTTCDDSSGCLSWLSSQRPCSVAYISFGSVIVPPPHEIVALAEALEESGVPFLWSFRGDPSQLLPQGFTERTVNRGKITAWAPQTSVLNHGSVGAFVTQGGWNSVMETITGGVPMICRPFFGDQKLNRRLMQDVWGIGTGLDGDVVTKPGMVNALRKLLLQEEGITMRQKIGRLKMLSVEASSGSGGSSAQCFKRLVDLLI</sequence>
<evidence type="ECO:0000256" key="3">
    <source>
        <dbReference type="ARBA" id="ARBA00022679"/>
    </source>
</evidence>
<proteinExistence type="inferred from homology"/>
<dbReference type="AlphaFoldDB" id="A0A7N0V8D9"/>
<dbReference type="PANTHER" id="PTHR11926:SF1494">
    <property type="entry name" value="FLAVONOL 3-O-GLUCOSYLTRANSFERASE UGT76E12-RELATED"/>
    <property type="match status" value="1"/>
</dbReference>
<protein>
    <recommendedName>
        <fullName evidence="5">Glycosyltransferase</fullName>
        <ecNumber evidence="5">2.4.1.-</ecNumber>
    </recommendedName>
</protein>
<keyword evidence="2 4" id="KW-0328">Glycosyltransferase</keyword>
<evidence type="ECO:0000256" key="1">
    <source>
        <dbReference type="ARBA" id="ARBA00009995"/>
    </source>
</evidence>
<accession>A0A7N0V8D9</accession>
<dbReference type="FunFam" id="3.40.50.2000:FF:000060">
    <property type="entry name" value="Glycosyltransferase"/>
    <property type="match status" value="1"/>
</dbReference>
<reference evidence="6" key="1">
    <citation type="submission" date="2021-01" db="UniProtKB">
        <authorList>
            <consortium name="EnsemblPlants"/>
        </authorList>
    </citation>
    <scope>IDENTIFICATION</scope>
</reference>
<evidence type="ECO:0000256" key="5">
    <source>
        <dbReference type="RuleBase" id="RU362057"/>
    </source>
</evidence>
<evidence type="ECO:0000256" key="2">
    <source>
        <dbReference type="ARBA" id="ARBA00022676"/>
    </source>
</evidence>
<evidence type="ECO:0000313" key="6">
    <source>
        <dbReference type="EnsemblPlants" id="Kaladp0260s0007.1.v1.1"/>
    </source>
</evidence>
<dbReference type="PROSITE" id="PS00375">
    <property type="entry name" value="UDPGT"/>
    <property type="match status" value="1"/>
</dbReference>
<dbReference type="OMA" id="IKPFNVR"/>
<dbReference type="Pfam" id="PF00201">
    <property type="entry name" value="UDPGT"/>
    <property type="match status" value="1"/>
</dbReference>
<dbReference type="GO" id="GO:0080044">
    <property type="term" value="F:quercetin 7-O-glucosyltransferase activity"/>
    <property type="evidence" value="ECO:0007669"/>
    <property type="project" value="TreeGrafter"/>
</dbReference>
<dbReference type="GO" id="GO:0080043">
    <property type="term" value="F:quercetin 3-O-glucosyltransferase activity"/>
    <property type="evidence" value="ECO:0007669"/>
    <property type="project" value="TreeGrafter"/>
</dbReference>
<dbReference type="Gramene" id="Kaladp0260s0007.1.v1.1">
    <property type="protein sequence ID" value="Kaladp0260s0007.1.v1.1"/>
    <property type="gene ID" value="Kaladp0260s0007.v1.1"/>
</dbReference>
<dbReference type="InterPro" id="IPR002213">
    <property type="entry name" value="UDP_glucos_trans"/>
</dbReference>
<evidence type="ECO:0000256" key="4">
    <source>
        <dbReference type="RuleBase" id="RU003718"/>
    </source>
</evidence>
<dbReference type="SUPFAM" id="SSF53756">
    <property type="entry name" value="UDP-Glycosyltransferase/glycogen phosphorylase"/>
    <property type="match status" value="1"/>
</dbReference>
<dbReference type="Gene3D" id="3.40.50.2000">
    <property type="entry name" value="Glycogen Phosphorylase B"/>
    <property type="match status" value="2"/>
</dbReference>
<dbReference type="CDD" id="cd03784">
    <property type="entry name" value="GT1_Gtf-like"/>
    <property type="match status" value="1"/>
</dbReference>
<dbReference type="PANTHER" id="PTHR11926">
    <property type="entry name" value="GLUCOSYL/GLUCURONOSYL TRANSFERASES"/>
    <property type="match status" value="1"/>
</dbReference>
<dbReference type="InterPro" id="IPR035595">
    <property type="entry name" value="UDP_glycos_trans_CS"/>
</dbReference>
<dbReference type="Proteomes" id="UP000594263">
    <property type="component" value="Unplaced"/>
</dbReference>
<comment type="similarity">
    <text evidence="1 4">Belongs to the UDP-glycosyltransferase family.</text>
</comment>
<dbReference type="EC" id="2.4.1.-" evidence="5"/>